<dbReference type="Gene3D" id="3.30.160.390">
    <property type="entry name" value="Integrase, DNA-binding domain"/>
    <property type="match status" value="1"/>
</dbReference>
<dbReference type="PANTHER" id="PTHR30629:SF2">
    <property type="entry name" value="PROPHAGE INTEGRASE INTS-RELATED"/>
    <property type="match status" value="1"/>
</dbReference>
<dbReference type="InterPro" id="IPR025166">
    <property type="entry name" value="Integrase_DNA_bind_dom"/>
</dbReference>
<comment type="similarity">
    <text evidence="1">Belongs to the 'phage' integrase family.</text>
</comment>
<feature type="domain" description="Tyr recombinase" evidence="6">
    <location>
        <begin position="227"/>
        <end position="421"/>
    </location>
</feature>
<organism evidence="8">
    <name type="scientific">Salmonella enterica subsp. enterica serovar Stanley</name>
    <dbReference type="NCBI Taxonomy" id="192953"/>
    <lineage>
        <taxon>Bacteria</taxon>
        <taxon>Pseudomonadati</taxon>
        <taxon>Pseudomonadota</taxon>
        <taxon>Gammaproteobacteria</taxon>
        <taxon>Enterobacterales</taxon>
        <taxon>Enterobacteriaceae</taxon>
        <taxon>Salmonella</taxon>
    </lineage>
</organism>
<gene>
    <name evidence="8" type="ORF">DOJ99_10940</name>
</gene>
<dbReference type="InterPro" id="IPR002104">
    <property type="entry name" value="Integrase_catalytic"/>
</dbReference>
<sequence>MAAFKFTKTKLNELPCAAHGKQDEYYDSQVKGLRLRVGSGGRKTFYAVRKVRGKFIRANLGRFPEISVDKARDLALKALGDISETGKNPNTVKREHENSLITLGEAIELYITTRGDRLKDKTAAQYRRTLKNFSGDWMNKPLSGISREAALERHRAITEGSIWFGSEIQRKGVASGSKAQANLWGRSFRAVYNFAYDHYRDNDGNKLLPEPPTIVLNSKRQWHFLPRKSTRIRNHDLGRWLKAVDAVRKEADYNRDDHIAAACDALDMALFTGLRRDEVFSLEWDRVNIKGGYFWIDKTKNGLTLELPLTDTLIKILERRLSLKKKNDKFVFPSARRKKISEPRPAIEKIKSKTATGEYEGESPINFTCHDARRTFASLAESSGVGAYTLKRLMNHKSGGSADVTQGYISLPVDELIEPAKMIEKKILKEAGLLVPDDKIDSFLNSLSDEEKNNLIMQLLRSKDD</sequence>
<comment type="caution">
    <text evidence="8">The sequence shown here is derived from an EMBL/GenBank/DDBJ whole genome shotgun (WGS) entry which is preliminary data.</text>
</comment>
<dbReference type="PROSITE" id="PS51900">
    <property type="entry name" value="CB"/>
    <property type="match status" value="1"/>
</dbReference>
<dbReference type="GO" id="GO:0006310">
    <property type="term" value="P:DNA recombination"/>
    <property type="evidence" value="ECO:0007669"/>
    <property type="project" value="UniProtKB-KW"/>
</dbReference>
<dbReference type="Gene3D" id="1.10.443.10">
    <property type="entry name" value="Intergrase catalytic core"/>
    <property type="match status" value="1"/>
</dbReference>
<dbReference type="InterPro" id="IPR038488">
    <property type="entry name" value="Integrase_DNA-bd_sf"/>
</dbReference>
<evidence type="ECO:0000259" key="6">
    <source>
        <dbReference type="PROSITE" id="PS51898"/>
    </source>
</evidence>
<dbReference type="SUPFAM" id="SSF56349">
    <property type="entry name" value="DNA breaking-rejoining enzymes"/>
    <property type="match status" value="1"/>
</dbReference>
<feature type="domain" description="Core-binding (CB)" evidence="7">
    <location>
        <begin position="101"/>
        <end position="196"/>
    </location>
</feature>
<evidence type="ECO:0000256" key="3">
    <source>
        <dbReference type="ARBA" id="ARBA00023125"/>
    </source>
</evidence>
<evidence type="ECO:0000313" key="8">
    <source>
        <dbReference type="EMBL" id="EBV4160739.1"/>
    </source>
</evidence>
<dbReference type="GO" id="GO:0003677">
    <property type="term" value="F:DNA binding"/>
    <property type="evidence" value="ECO:0007669"/>
    <property type="project" value="UniProtKB-UniRule"/>
</dbReference>
<accession>A0A5V8TYK2</accession>
<keyword evidence="3 5" id="KW-0238">DNA-binding</keyword>
<dbReference type="GO" id="GO:0015074">
    <property type="term" value="P:DNA integration"/>
    <property type="evidence" value="ECO:0007669"/>
    <property type="project" value="UniProtKB-KW"/>
</dbReference>
<dbReference type="EMBL" id="AAHFDY010000007">
    <property type="protein sequence ID" value="EBV4160739.1"/>
    <property type="molecule type" value="Genomic_DNA"/>
</dbReference>
<dbReference type="Pfam" id="PF00589">
    <property type="entry name" value="Phage_integrase"/>
    <property type="match status" value="1"/>
</dbReference>
<name>A0A5V8TYK2_SALET</name>
<dbReference type="CDD" id="cd00796">
    <property type="entry name" value="INT_Rci_Hp1_C"/>
    <property type="match status" value="1"/>
</dbReference>
<dbReference type="InterPro" id="IPR044068">
    <property type="entry name" value="CB"/>
</dbReference>
<evidence type="ECO:0000256" key="2">
    <source>
        <dbReference type="ARBA" id="ARBA00022908"/>
    </source>
</evidence>
<evidence type="ECO:0000256" key="1">
    <source>
        <dbReference type="ARBA" id="ARBA00008857"/>
    </source>
</evidence>
<dbReference type="Pfam" id="PF13356">
    <property type="entry name" value="Arm-DNA-bind_3"/>
    <property type="match status" value="1"/>
</dbReference>
<evidence type="ECO:0000256" key="5">
    <source>
        <dbReference type="PROSITE-ProRule" id="PRU01248"/>
    </source>
</evidence>
<keyword evidence="2" id="KW-0229">DNA integration</keyword>
<protein>
    <submittedName>
        <fullName evidence="8">DUF4102 domain-containing protein</fullName>
    </submittedName>
</protein>
<evidence type="ECO:0000259" key="7">
    <source>
        <dbReference type="PROSITE" id="PS51900"/>
    </source>
</evidence>
<dbReference type="PROSITE" id="PS51898">
    <property type="entry name" value="TYR_RECOMBINASE"/>
    <property type="match status" value="1"/>
</dbReference>
<reference evidence="8" key="1">
    <citation type="submission" date="2018-06" db="EMBL/GenBank/DDBJ databases">
        <authorList>
            <person name="Ashton P.M."/>
            <person name="Dallman T."/>
            <person name="Nair S."/>
            <person name="De Pinna E."/>
            <person name="Peters T."/>
            <person name="Grant K."/>
        </authorList>
    </citation>
    <scope>NUCLEOTIDE SEQUENCE</scope>
    <source>
        <strain evidence="8">204437</strain>
    </source>
</reference>
<dbReference type="InterPro" id="IPR013762">
    <property type="entry name" value="Integrase-like_cat_sf"/>
</dbReference>
<dbReference type="PANTHER" id="PTHR30629">
    <property type="entry name" value="PROPHAGE INTEGRASE"/>
    <property type="match status" value="1"/>
</dbReference>
<keyword evidence="4" id="KW-0233">DNA recombination</keyword>
<dbReference type="AlphaFoldDB" id="A0A5V8TYK2"/>
<dbReference type="InterPro" id="IPR050808">
    <property type="entry name" value="Phage_Integrase"/>
</dbReference>
<evidence type="ECO:0000256" key="4">
    <source>
        <dbReference type="ARBA" id="ARBA00023172"/>
    </source>
</evidence>
<proteinExistence type="inferred from homology"/>
<dbReference type="InterPro" id="IPR011010">
    <property type="entry name" value="DNA_brk_join_enz"/>
</dbReference>